<sequence length="106" mass="11519">MIRHVAEVSFYELLLANDESSKKAVGPRGVKRGLSYEDAIEDQLTVSSAETTSEDTTPVHEHLKQLSEIIDTIEGSRPDLIGPVNLLNLFGPPSGSKSKDGRKKAT</sequence>
<keyword evidence="2" id="KW-1185">Reference proteome</keyword>
<protein>
    <submittedName>
        <fullName evidence="1">Uncharacterized protein</fullName>
    </submittedName>
</protein>
<accession>A0A498K532</accession>
<proteinExistence type="predicted"/>
<comment type="caution">
    <text evidence="1">The sequence shown here is derived from an EMBL/GenBank/DDBJ whole genome shotgun (WGS) entry which is preliminary data.</text>
</comment>
<dbReference type="AlphaFoldDB" id="A0A498K532"/>
<evidence type="ECO:0000313" key="1">
    <source>
        <dbReference type="EMBL" id="RXI01374.1"/>
    </source>
</evidence>
<name>A0A498K532_MALDO</name>
<dbReference type="EMBL" id="RDQH01000330">
    <property type="protein sequence ID" value="RXI01374.1"/>
    <property type="molecule type" value="Genomic_DNA"/>
</dbReference>
<reference evidence="1 2" key="1">
    <citation type="submission" date="2018-10" db="EMBL/GenBank/DDBJ databases">
        <title>A high-quality apple genome assembly.</title>
        <authorList>
            <person name="Hu J."/>
        </authorList>
    </citation>
    <scope>NUCLEOTIDE SEQUENCE [LARGE SCALE GENOMIC DNA]</scope>
    <source>
        <strain evidence="2">cv. HFTH1</strain>
        <tissue evidence="1">Young leaf</tissue>
    </source>
</reference>
<dbReference type="Proteomes" id="UP000290289">
    <property type="component" value="Chromosome 4"/>
</dbReference>
<organism evidence="1 2">
    <name type="scientific">Malus domestica</name>
    <name type="common">Apple</name>
    <name type="synonym">Pyrus malus</name>
    <dbReference type="NCBI Taxonomy" id="3750"/>
    <lineage>
        <taxon>Eukaryota</taxon>
        <taxon>Viridiplantae</taxon>
        <taxon>Streptophyta</taxon>
        <taxon>Embryophyta</taxon>
        <taxon>Tracheophyta</taxon>
        <taxon>Spermatophyta</taxon>
        <taxon>Magnoliopsida</taxon>
        <taxon>eudicotyledons</taxon>
        <taxon>Gunneridae</taxon>
        <taxon>Pentapetalae</taxon>
        <taxon>rosids</taxon>
        <taxon>fabids</taxon>
        <taxon>Rosales</taxon>
        <taxon>Rosaceae</taxon>
        <taxon>Amygdaloideae</taxon>
        <taxon>Maleae</taxon>
        <taxon>Malus</taxon>
    </lineage>
</organism>
<evidence type="ECO:0000313" key="2">
    <source>
        <dbReference type="Proteomes" id="UP000290289"/>
    </source>
</evidence>
<gene>
    <name evidence="1" type="ORF">DVH24_014723</name>
</gene>